<dbReference type="EMBL" id="JBEYBF010000034">
    <property type="protein sequence ID" value="MEU1956218.1"/>
    <property type="molecule type" value="Genomic_DNA"/>
</dbReference>
<dbReference type="Proteomes" id="UP001550628">
    <property type="component" value="Unassembled WGS sequence"/>
</dbReference>
<evidence type="ECO:0008006" key="3">
    <source>
        <dbReference type="Google" id="ProtNLM"/>
    </source>
</evidence>
<comment type="caution">
    <text evidence="1">The sequence shown here is derived from an EMBL/GenBank/DDBJ whole genome shotgun (WGS) entry which is preliminary data.</text>
</comment>
<evidence type="ECO:0000313" key="1">
    <source>
        <dbReference type="EMBL" id="MEU1956218.1"/>
    </source>
</evidence>
<keyword evidence="2" id="KW-1185">Reference proteome</keyword>
<proteinExistence type="predicted"/>
<sequence>MRILVVGDGALGQVFGLRLGFGGAAVSYQVKPGRAGWGGTGRTLYRLRRFGGPVAERLRPEGVHAETPDGPWDMVWLCVSSTALRGSWLPGLRDAVGDATVVTIGQDLHDREVLERVWPAERIVQVVPSLFAYSAPLTGEVPAPGTAYWVPPGSALKVLGEPARAEAVASALRAGGLRARRSTRAGTGEHVAALMVPYIAALEAVGWSLPALLSDIGPAVEAGGEASAVVAAQAGGRRVRTPKWVARSVLRLLWVLPPFALGRYLEAHFTKVADQTRLMLDGWIAEGETRALPVTRLRELRNRLSARETA</sequence>
<reference evidence="1 2" key="1">
    <citation type="submission" date="2024-06" db="EMBL/GenBank/DDBJ databases">
        <title>The Natural Products Discovery Center: Release of the First 8490 Sequenced Strains for Exploring Actinobacteria Biosynthetic Diversity.</title>
        <authorList>
            <person name="Kalkreuter E."/>
            <person name="Kautsar S.A."/>
            <person name="Yang D."/>
            <person name="Bader C.D."/>
            <person name="Teijaro C.N."/>
            <person name="Fluegel L."/>
            <person name="Davis C.M."/>
            <person name="Simpson J.R."/>
            <person name="Lauterbach L."/>
            <person name="Steele A.D."/>
            <person name="Gui C."/>
            <person name="Meng S."/>
            <person name="Li G."/>
            <person name="Viehrig K."/>
            <person name="Ye F."/>
            <person name="Su P."/>
            <person name="Kiefer A.F."/>
            <person name="Nichols A."/>
            <person name="Cepeda A.J."/>
            <person name="Yan W."/>
            <person name="Fan B."/>
            <person name="Jiang Y."/>
            <person name="Adhikari A."/>
            <person name="Zheng C.-J."/>
            <person name="Schuster L."/>
            <person name="Cowan T.M."/>
            <person name="Smanski M.J."/>
            <person name="Chevrette M.G."/>
            <person name="De Carvalho L.P.S."/>
            <person name="Shen B."/>
        </authorList>
    </citation>
    <scope>NUCLEOTIDE SEQUENCE [LARGE SCALE GENOMIC DNA]</scope>
    <source>
        <strain evidence="1 2">NPDC019708</strain>
    </source>
</reference>
<dbReference type="RefSeq" id="WP_356956195.1">
    <property type="nucleotide sequence ID" value="NZ_JBEYBD010000005.1"/>
</dbReference>
<accession>A0ABV2WZB4</accession>
<organism evidence="1 2">
    <name type="scientific">Nocardia rhamnosiphila</name>
    <dbReference type="NCBI Taxonomy" id="426716"/>
    <lineage>
        <taxon>Bacteria</taxon>
        <taxon>Bacillati</taxon>
        <taxon>Actinomycetota</taxon>
        <taxon>Actinomycetes</taxon>
        <taxon>Mycobacteriales</taxon>
        <taxon>Nocardiaceae</taxon>
        <taxon>Nocardia</taxon>
    </lineage>
</organism>
<name>A0ABV2WZB4_9NOCA</name>
<protein>
    <recommendedName>
        <fullName evidence="3">Ketopantoate reductase</fullName>
    </recommendedName>
</protein>
<gene>
    <name evidence="1" type="ORF">ABZ510_30770</name>
</gene>
<dbReference type="Gene3D" id="3.40.50.720">
    <property type="entry name" value="NAD(P)-binding Rossmann-like Domain"/>
    <property type="match status" value="1"/>
</dbReference>
<evidence type="ECO:0000313" key="2">
    <source>
        <dbReference type="Proteomes" id="UP001550628"/>
    </source>
</evidence>